<comment type="caution">
    <text evidence="1">The sequence shown here is derived from an EMBL/GenBank/DDBJ whole genome shotgun (WGS) entry which is preliminary data.</text>
</comment>
<accession>A0ABS8UW75</accession>
<proteinExistence type="predicted"/>
<reference evidence="1 2" key="1">
    <citation type="journal article" date="2021" name="BMC Genomics">
        <title>Datura genome reveals duplications of psychoactive alkaloid biosynthetic genes and high mutation rate following tissue culture.</title>
        <authorList>
            <person name="Rajewski A."/>
            <person name="Carter-House D."/>
            <person name="Stajich J."/>
            <person name="Litt A."/>
        </authorList>
    </citation>
    <scope>NUCLEOTIDE SEQUENCE [LARGE SCALE GENOMIC DNA]</scope>
    <source>
        <strain evidence="1">AR-01</strain>
    </source>
</reference>
<evidence type="ECO:0000313" key="1">
    <source>
        <dbReference type="EMBL" id="MCD9638395.1"/>
    </source>
</evidence>
<organism evidence="1 2">
    <name type="scientific">Datura stramonium</name>
    <name type="common">Jimsonweed</name>
    <name type="synonym">Common thornapple</name>
    <dbReference type="NCBI Taxonomy" id="4076"/>
    <lineage>
        <taxon>Eukaryota</taxon>
        <taxon>Viridiplantae</taxon>
        <taxon>Streptophyta</taxon>
        <taxon>Embryophyta</taxon>
        <taxon>Tracheophyta</taxon>
        <taxon>Spermatophyta</taxon>
        <taxon>Magnoliopsida</taxon>
        <taxon>eudicotyledons</taxon>
        <taxon>Gunneridae</taxon>
        <taxon>Pentapetalae</taxon>
        <taxon>asterids</taxon>
        <taxon>lamiids</taxon>
        <taxon>Solanales</taxon>
        <taxon>Solanaceae</taxon>
        <taxon>Solanoideae</taxon>
        <taxon>Datureae</taxon>
        <taxon>Datura</taxon>
    </lineage>
</organism>
<evidence type="ECO:0000313" key="2">
    <source>
        <dbReference type="Proteomes" id="UP000823775"/>
    </source>
</evidence>
<protein>
    <submittedName>
        <fullName evidence="1">Uncharacterized protein</fullName>
    </submittedName>
</protein>
<gene>
    <name evidence="1" type="ORF">HAX54_022337</name>
</gene>
<keyword evidence="2" id="KW-1185">Reference proteome</keyword>
<name>A0ABS8UW75_DATST</name>
<dbReference type="EMBL" id="JACEIK010002687">
    <property type="protein sequence ID" value="MCD9638395.1"/>
    <property type="molecule type" value="Genomic_DNA"/>
</dbReference>
<sequence length="146" mass="16121">MPSLFLHGFDLGFVAPFPSCSRSRILFLAVGQGCRAAQGITQQRPRAAPLLVPECLCLAPLIALECLSAALLVTQEPDVVGGPTIIVADRHVRDERYMAFIYGKMDLKHRIRVCLATHEERAGLSEQYPINTHALYICNIGITFEK</sequence>
<dbReference type="Proteomes" id="UP000823775">
    <property type="component" value="Unassembled WGS sequence"/>
</dbReference>